<evidence type="ECO:0000256" key="4">
    <source>
        <dbReference type="ARBA" id="ARBA00022917"/>
    </source>
</evidence>
<evidence type="ECO:0000256" key="5">
    <source>
        <dbReference type="ARBA" id="ARBA00025050"/>
    </source>
</evidence>
<proteinExistence type="inferred from homology"/>
<evidence type="ECO:0000256" key="2">
    <source>
        <dbReference type="ARBA" id="ARBA00005912"/>
    </source>
</evidence>
<organism evidence="8 9">
    <name type="scientific">Phaeovibrio sulfidiphilus</name>
    <dbReference type="NCBI Taxonomy" id="1220600"/>
    <lineage>
        <taxon>Bacteria</taxon>
        <taxon>Pseudomonadati</taxon>
        <taxon>Pseudomonadota</taxon>
        <taxon>Alphaproteobacteria</taxon>
        <taxon>Rhodospirillales</taxon>
        <taxon>Rhodospirillaceae</taxon>
        <taxon>Phaeovibrio</taxon>
    </lineage>
</organism>
<dbReference type="EMBL" id="JACZHT010000002">
    <property type="protein sequence ID" value="MBE1236921.1"/>
    <property type="molecule type" value="Genomic_DNA"/>
</dbReference>
<keyword evidence="9" id="KW-1185">Reference proteome</keyword>
<evidence type="ECO:0000259" key="7">
    <source>
        <dbReference type="Pfam" id="PF01765"/>
    </source>
</evidence>
<accession>A0A8J6YIK4</accession>
<gene>
    <name evidence="6 8" type="primary">frr</name>
    <name evidence="8" type="ORF">IHV25_04575</name>
</gene>
<dbReference type="PANTHER" id="PTHR20982">
    <property type="entry name" value="RIBOSOME RECYCLING FACTOR"/>
    <property type="match status" value="1"/>
</dbReference>
<evidence type="ECO:0000256" key="1">
    <source>
        <dbReference type="ARBA" id="ARBA00004496"/>
    </source>
</evidence>
<dbReference type="Pfam" id="PF01765">
    <property type="entry name" value="RRF"/>
    <property type="match status" value="1"/>
</dbReference>
<comment type="subcellular location">
    <subcellularLocation>
        <location evidence="1 6">Cytoplasm</location>
    </subcellularLocation>
</comment>
<protein>
    <recommendedName>
        <fullName evidence="6">Ribosome-recycling factor</fullName>
        <shortName evidence="6">RRF</shortName>
    </recommendedName>
    <alternativeName>
        <fullName evidence="6">Ribosome-releasing factor</fullName>
    </alternativeName>
</protein>
<dbReference type="Gene3D" id="1.10.132.20">
    <property type="entry name" value="Ribosome-recycling factor"/>
    <property type="match status" value="1"/>
</dbReference>
<dbReference type="CDD" id="cd00520">
    <property type="entry name" value="RRF"/>
    <property type="match status" value="1"/>
</dbReference>
<evidence type="ECO:0000313" key="8">
    <source>
        <dbReference type="EMBL" id="MBE1236921.1"/>
    </source>
</evidence>
<evidence type="ECO:0000256" key="6">
    <source>
        <dbReference type="HAMAP-Rule" id="MF_00040"/>
    </source>
</evidence>
<dbReference type="InterPro" id="IPR023584">
    <property type="entry name" value="Ribosome_recyc_fac_dom"/>
</dbReference>
<keyword evidence="4 6" id="KW-0648">Protein biosynthesis</keyword>
<sequence>MPVADDTSADFSKMRTDLRNRMESSVDVLKKEFAGLRTGRASIALLDPVMVDAYGQMVPLNQVATVSVPEPRMISVQVWDRSMAKAVDKAIRDAGLGLNPASDGQLIRVPIPPLNEERRKELTKVAGKYAEEVRVAIRNVRRDGMDQLRKLEKDGLISEDEQRKFSTDVQKLTDDMIRAVDEALGVKEQEIMQV</sequence>
<comment type="function">
    <text evidence="5 6">Responsible for the release of ribosomes from messenger RNA at the termination of protein biosynthesis. May increase the efficiency of translation by recycling ribosomes from one round of translation to another.</text>
</comment>
<comment type="caution">
    <text evidence="8">The sequence shown here is derived from an EMBL/GenBank/DDBJ whole genome shotgun (WGS) entry which is preliminary data.</text>
</comment>
<dbReference type="InterPro" id="IPR002661">
    <property type="entry name" value="Ribosome_recyc_fac"/>
</dbReference>
<dbReference type="FunFam" id="1.10.132.20:FF:000001">
    <property type="entry name" value="Ribosome-recycling factor"/>
    <property type="match status" value="1"/>
</dbReference>
<evidence type="ECO:0000256" key="3">
    <source>
        <dbReference type="ARBA" id="ARBA00022490"/>
    </source>
</evidence>
<dbReference type="PANTHER" id="PTHR20982:SF3">
    <property type="entry name" value="MITOCHONDRIAL RIBOSOME RECYCLING FACTOR PSEUDO 1"/>
    <property type="match status" value="1"/>
</dbReference>
<dbReference type="Proteomes" id="UP000631034">
    <property type="component" value="Unassembled WGS sequence"/>
</dbReference>
<dbReference type="SUPFAM" id="SSF55194">
    <property type="entry name" value="Ribosome recycling factor, RRF"/>
    <property type="match status" value="1"/>
</dbReference>
<comment type="similarity">
    <text evidence="2 6">Belongs to the RRF family.</text>
</comment>
<dbReference type="HAMAP" id="MF_00040">
    <property type="entry name" value="RRF"/>
    <property type="match status" value="1"/>
</dbReference>
<name>A0A8J6YIK4_9PROT</name>
<dbReference type="NCBIfam" id="TIGR00496">
    <property type="entry name" value="frr"/>
    <property type="match status" value="1"/>
</dbReference>
<dbReference type="GO" id="GO:0043023">
    <property type="term" value="F:ribosomal large subunit binding"/>
    <property type="evidence" value="ECO:0007669"/>
    <property type="project" value="TreeGrafter"/>
</dbReference>
<dbReference type="FunFam" id="3.30.1360.40:FF:000001">
    <property type="entry name" value="Ribosome-recycling factor"/>
    <property type="match status" value="1"/>
</dbReference>
<dbReference type="Gene3D" id="3.30.1360.40">
    <property type="match status" value="1"/>
</dbReference>
<dbReference type="GO" id="GO:0005829">
    <property type="term" value="C:cytosol"/>
    <property type="evidence" value="ECO:0007669"/>
    <property type="project" value="GOC"/>
</dbReference>
<dbReference type="AlphaFoldDB" id="A0A8J6YIK4"/>
<feature type="domain" description="Ribosome recycling factor" evidence="7">
    <location>
        <begin position="29"/>
        <end position="192"/>
    </location>
</feature>
<dbReference type="InterPro" id="IPR036191">
    <property type="entry name" value="RRF_sf"/>
</dbReference>
<evidence type="ECO:0000313" key="9">
    <source>
        <dbReference type="Proteomes" id="UP000631034"/>
    </source>
</evidence>
<keyword evidence="3 6" id="KW-0963">Cytoplasm</keyword>
<reference evidence="8" key="1">
    <citation type="submission" date="2020-10" db="EMBL/GenBank/DDBJ databases">
        <title>Genome sequence of the unusual species of purple photosynthetic bacteria, Phaeovibrio sulfidiphilus DSM 23193, type strain.</title>
        <authorList>
            <person name="Kyndt J.A."/>
            <person name="Meyer T.E."/>
        </authorList>
    </citation>
    <scope>NUCLEOTIDE SEQUENCE</scope>
    <source>
        <strain evidence="8">DSM 23193</strain>
    </source>
</reference>
<dbReference type="GO" id="GO:0002184">
    <property type="term" value="P:cytoplasmic translational termination"/>
    <property type="evidence" value="ECO:0007669"/>
    <property type="project" value="TreeGrafter"/>
</dbReference>